<dbReference type="Gene3D" id="3.40.50.11540">
    <property type="entry name" value="NADH-ubiquinone oxidoreductase 51kDa subunit"/>
    <property type="match status" value="1"/>
</dbReference>
<feature type="domain" description="NADH-ubiquinone oxidoreductase 51kDa subunit FMN-binding" evidence="6">
    <location>
        <begin position="163"/>
        <end position="334"/>
    </location>
</feature>
<dbReference type="EMBL" id="JADEXP010000176">
    <property type="protein sequence ID" value="MBE9068524.1"/>
    <property type="molecule type" value="Genomic_DNA"/>
</dbReference>
<dbReference type="PANTHER" id="PTHR43578:SF3">
    <property type="entry name" value="NADH-QUINONE OXIDOREDUCTASE SUBUNIT F"/>
    <property type="match status" value="1"/>
</dbReference>
<reference evidence="7" key="1">
    <citation type="submission" date="2020-10" db="EMBL/GenBank/DDBJ databases">
        <authorList>
            <person name="Castelo-Branco R."/>
            <person name="Eusebio N."/>
            <person name="Adriana R."/>
            <person name="Vieira A."/>
            <person name="Brugerolle De Fraissinette N."/>
            <person name="Rezende De Castro R."/>
            <person name="Schneider M.P."/>
            <person name="Vasconcelos V."/>
            <person name="Leao P.N."/>
        </authorList>
    </citation>
    <scope>NUCLEOTIDE SEQUENCE</scope>
    <source>
        <strain evidence="7">LEGE 11479</strain>
    </source>
</reference>
<gene>
    <name evidence="7" type="ORF">IQ260_17895</name>
</gene>
<evidence type="ECO:0000313" key="7">
    <source>
        <dbReference type="EMBL" id="MBE9068524.1"/>
    </source>
</evidence>
<protein>
    <submittedName>
        <fullName evidence="7">NAD(P)H-dependent oxidoreductase subunit E</fullName>
    </submittedName>
</protein>
<evidence type="ECO:0000256" key="3">
    <source>
        <dbReference type="ARBA" id="ARBA00022723"/>
    </source>
</evidence>
<evidence type="ECO:0000259" key="6">
    <source>
        <dbReference type="Pfam" id="PF01512"/>
    </source>
</evidence>
<keyword evidence="4" id="KW-0408">Iron</keyword>
<keyword evidence="3" id="KW-0479">Metal-binding</keyword>
<dbReference type="SUPFAM" id="SSF142019">
    <property type="entry name" value="Nqo1 FMN-binding domain-like"/>
    <property type="match status" value="1"/>
</dbReference>
<dbReference type="SUPFAM" id="SSF52833">
    <property type="entry name" value="Thioredoxin-like"/>
    <property type="match status" value="1"/>
</dbReference>
<sequence length="348" mass="37478">MTLEQLRQSASAAQKKCHIRCCTVGGCLSANGAAVKEQLETAVAASDLTDQVQVSRVGCMGLCSQGPLVRVASDAADVLYRQVTPEQSAAIVASLNQLSHPESSHLKTQPMDSPFFTRQHRIVLENSGRIDPEKIEEYIAASGYEGLHHCLREMSPEAVVDEITRSGLRGRGGAGYPTGLKWATVAKMPPGQKYVVCNADEGDPGAYMDRSVLESDPHRVLEGLAIAAYAVGANQGYIYVRGEYPLAINHLQTAIRQAKRHGLLGSQIFDSPFDFRVDLRIGAGAFVCGEETALMASIEGKRGIPRPRPPYPAESGLWGCPTLINNVETYANIAPIIRNGADWFASIG</sequence>
<comment type="caution">
    <text evidence="7">The sequence shown here is derived from an EMBL/GenBank/DDBJ whole genome shotgun (WGS) entry which is preliminary data.</text>
</comment>
<evidence type="ECO:0000256" key="4">
    <source>
        <dbReference type="ARBA" id="ARBA00023004"/>
    </source>
</evidence>
<dbReference type="InterPro" id="IPR011538">
    <property type="entry name" value="Nuo51_FMN-bd"/>
</dbReference>
<dbReference type="InterPro" id="IPR036249">
    <property type="entry name" value="Thioredoxin-like_sf"/>
</dbReference>
<keyword evidence="5" id="KW-0411">Iron-sulfur</keyword>
<dbReference type="Pfam" id="PF01257">
    <property type="entry name" value="2Fe-2S_thioredx"/>
    <property type="match status" value="1"/>
</dbReference>
<dbReference type="Proteomes" id="UP000615026">
    <property type="component" value="Unassembled WGS sequence"/>
</dbReference>
<evidence type="ECO:0000256" key="5">
    <source>
        <dbReference type="ARBA" id="ARBA00023014"/>
    </source>
</evidence>
<organism evidence="7 8">
    <name type="scientific">Leptolyngbya cf. ectocarpi LEGE 11479</name>
    <dbReference type="NCBI Taxonomy" id="1828722"/>
    <lineage>
        <taxon>Bacteria</taxon>
        <taxon>Bacillati</taxon>
        <taxon>Cyanobacteriota</taxon>
        <taxon>Cyanophyceae</taxon>
        <taxon>Leptolyngbyales</taxon>
        <taxon>Leptolyngbyaceae</taxon>
        <taxon>Leptolyngbya group</taxon>
        <taxon>Leptolyngbya</taxon>
    </lineage>
</organism>
<feature type="non-terminal residue" evidence="7">
    <location>
        <position position="348"/>
    </location>
</feature>
<dbReference type="Pfam" id="PF01512">
    <property type="entry name" value="Complex1_51K"/>
    <property type="match status" value="1"/>
</dbReference>
<dbReference type="AlphaFoldDB" id="A0A928ZW19"/>
<evidence type="ECO:0000313" key="8">
    <source>
        <dbReference type="Proteomes" id="UP000615026"/>
    </source>
</evidence>
<dbReference type="Gene3D" id="6.10.250.1450">
    <property type="match status" value="1"/>
</dbReference>
<dbReference type="FunFam" id="3.40.50.11540:FF:000001">
    <property type="entry name" value="NADH dehydrogenase [ubiquinone] flavoprotein 1, mitochondrial"/>
    <property type="match status" value="1"/>
</dbReference>
<dbReference type="PANTHER" id="PTHR43578">
    <property type="entry name" value="NADH-QUINONE OXIDOREDUCTASE SUBUNIT F"/>
    <property type="match status" value="1"/>
</dbReference>
<accession>A0A928ZW19</accession>
<keyword evidence="8" id="KW-1185">Reference proteome</keyword>
<dbReference type="GO" id="GO:0051539">
    <property type="term" value="F:4 iron, 4 sulfur cluster binding"/>
    <property type="evidence" value="ECO:0007669"/>
    <property type="project" value="UniProtKB-KW"/>
</dbReference>
<evidence type="ECO:0000256" key="1">
    <source>
        <dbReference type="ARBA" id="ARBA00007523"/>
    </source>
</evidence>
<dbReference type="RefSeq" id="WP_193994470.1">
    <property type="nucleotide sequence ID" value="NZ_JADEXP010000176.1"/>
</dbReference>
<proteinExistence type="inferred from homology"/>
<name>A0A928ZW19_LEPEC</name>
<dbReference type="InterPro" id="IPR037225">
    <property type="entry name" value="Nuo51_FMN-bd_sf"/>
</dbReference>
<evidence type="ECO:0000256" key="2">
    <source>
        <dbReference type="ARBA" id="ARBA00022485"/>
    </source>
</evidence>
<dbReference type="Gene3D" id="3.40.30.10">
    <property type="entry name" value="Glutaredoxin"/>
    <property type="match status" value="1"/>
</dbReference>
<comment type="similarity">
    <text evidence="1">Belongs to the complex I 51 kDa subunit family.</text>
</comment>
<dbReference type="GO" id="GO:0046872">
    <property type="term" value="F:metal ion binding"/>
    <property type="evidence" value="ECO:0007669"/>
    <property type="project" value="UniProtKB-KW"/>
</dbReference>
<keyword evidence="2" id="KW-0004">4Fe-4S</keyword>
<dbReference type="CDD" id="cd02980">
    <property type="entry name" value="TRX_Fd_family"/>
    <property type="match status" value="1"/>
</dbReference>